<evidence type="ECO:0000313" key="2">
    <source>
        <dbReference type="EMBL" id="KZT11019.1"/>
    </source>
</evidence>
<evidence type="ECO:0000259" key="1">
    <source>
        <dbReference type="Pfam" id="PF01814"/>
    </source>
</evidence>
<dbReference type="PANTHER" id="PTHR38048:SF1">
    <property type="entry name" value="HEMERYTHRIN-LIKE DOMAIN-CONTAINING PROTEIN"/>
    <property type="match status" value="1"/>
</dbReference>
<name>A0A165GZ00_9APHY</name>
<dbReference type="EMBL" id="KV427608">
    <property type="protein sequence ID" value="KZT11019.1"/>
    <property type="molecule type" value="Genomic_DNA"/>
</dbReference>
<dbReference type="RefSeq" id="XP_040768759.1">
    <property type="nucleotide sequence ID" value="XM_040903789.1"/>
</dbReference>
<evidence type="ECO:0000313" key="3">
    <source>
        <dbReference type="Proteomes" id="UP000076871"/>
    </source>
</evidence>
<protein>
    <recommendedName>
        <fullName evidence="1">Hemerythrin-like domain-containing protein</fullName>
    </recommendedName>
</protein>
<dbReference type="Proteomes" id="UP000076871">
    <property type="component" value="Unassembled WGS sequence"/>
</dbReference>
<accession>A0A165GZ00</accession>
<dbReference type="InterPro" id="IPR053206">
    <property type="entry name" value="Dimeric_xanthone_biosynth"/>
</dbReference>
<dbReference type="AlphaFoldDB" id="A0A165GZ00"/>
<dbReference type="OrthoDB" id="10044044at2759"/>
<dbReference type="InterPro" id="IPR012312">
    <property type="entry name" value="Hemerythrin-like"/>
</dbReference>
<organism evidence="2 3">
    <name type="scientific">Laetiporus sulphureus 93-53</name>
    <dbReference type="NCBI Taxonomy" id="1314785"/>
    <lineage>
        <taxon>Eukaryota</taxon>
        <taxon>Fungi</taxon>
        <taxon>Dikarya</taxon>
        <taxon>Basidiomycota</taxon>
        <taxon>Agaricomycotina</taxon>
        <taxon>Agaricomycetes</taxon>
        <taxon>Polyporales</taxon>
        <taxon>Laetiporus</taxon>
    </lineage>
</organism>
<dbReference type="Gene3D" id="1.20.120.520">
    <property type="entry name" value="nmb1532 protein domain like"/>
    <property type="match status" value="1"/>
</dbReference>
<dbReference type="InParanoid" id="A0A165GZ00"/>
<reference evidence="2 3" key="1">
    <citation type="journal article" date="2016" name="Mol. Biol. Evol.">
        <title>Comparative Genomics of Early-Diverging Mushroom-Forming Fungi Provides Insights into the Origins of Lignocellulose Decay Capabilities.</title>
        <authorList>
            <person name="Nagy L.G."/>
            <person name="Riley R."/>
            <person name="Tritt A."/>
            <person name="Adam C."/>
            <person name="Daum C."/>
            <person name="Floudas D."/>
            <person name="Sun H."/>
            <person name="Yadav J.S."/>
            <person name="Pangilinan J."/>
            <person name="Larsson K.H."/>
            <person name="Matsuura K."/>
            <person name="Barry K."/>
            <person name="Labutti K."/>
            <person name="Kuo R."/>
            <person name="Ohm R.A."/>
            <person name="Bhattacharya S.S."/>
            <person name="Shirouzu T."/>
            <person name="Yoshinaga Y."/>
            <person name="Martin F.M."/>
            <person name="Grigoriev I.V."/>
            <person name="Hibbett D.S."/>
        </authorList>
    </citation>
    <scope>NUCLEOTIDE SEQUENCE [LARGE SCALE GENOMIC DNA]</scope>
    <source>
        <strain evidence="2 3">93-53</strain>
    </source>
</reference>
<sequence length="129" mass="15250">LADGSFMKAGMSLQMYLRMASQLAQHLTLHHTIEEKQIFPFLSKRMHMFREDDVHIKSHEAIYDGLENLNVLIRKWTLSPSTYSPVEMKKCLASWKEVLFTHLDHEVEDLFGENMKRCWKLEELDLIPM</sequence>
<dbReference type="PANTHER" id="PTHR38048">
    <property type="entry name" value="EXPRESSED PROTEIN"/>
    <property type="match status" value="1"/>
</dbReference>
<dbReference type="GeneID" id="63820819"/>
<dbReference type="STRING" id="1314785.A0A165GZ00"/>
<keyword evidence="3" id="KW-1185">Reference proteome</keyword>
<proteinExistence type="predicted"/>
<gene>
    <name evidence="2" type="ORF">LAESUDRAFT_643457</name>
</gene>
<feature type="non-terminal residue" evidence="2">
    <location>
        <position position="1"/>
    </location>
</feature>
<dbReference type="Pfam" id="PF01814">
    <property type="entry name" value="Hemerythrin"/>
    <property type="match status" value="1"/>
</dbReference>
<feature type="domain" description="Hemerythrin-like" evidence="1">
    <location>
        <begin position="18"/>
        <end position="111"/>
    </location>
</feature>